<reference evidence="2" key="2">
    <citation type="submission" date="2022-01" db="EMBL/GenBank/DDBJ databases">
        <authorList>
            <person name="Yamashiro T."/>
            <person name="Shiraishi A."/>
            <person name="Satake H."/>
            <person name="Nakayama K."/>
        </authorList>
    </citation>
    <scope>NUCLEOTIDE SEQUENCE</scope>
</reference>
<name>A0ABQ5D3E3_9ASTR</name>
<feature type="region of interest" description="Disordered" evidence="1">
    <location>
        <begin position="108"/>
        <end position="183"/>
    </location>
</feature>
<feature type="region of interest" description="Disordered" evidence="1">
    <location>
        <begin position="196"/>
        <end position="244"/>
    </location>
</feature>
<keyword evidence="3" id="KW-1185">Reference proteome</keyword>
<dbReference type="Proteomes" id="UP001151760">
    <property type="component" value="Unassembled WGS sequence"/>
</dbReference>
<dbReference type="EMBL" id="BQNB010014872">
    <property type="protein sequence ID" value="GJT33367.1"/>
    <property type="molecule type" value="Genomic_DNA"/>
</dbReference>
<organism evidence="2 3">
    <name type="scientific">Tanacetum coccineum</name>
    <dbReference type="NCBI Taxonomy" id="301880"/>
    <lineage>
        <taxon>Eukaryota</taxon>
        <taxon>Viridiplantae</taxon>
        <taxon>Streptophyta</taxon>
        <taxon>Embryophyta</taxon>
        <taxon>Tracheophyta</taxon>
        <taxon>Spermatophyta</taxon>
        <taxon>Magnoliopsida</taxon>
        <taxon>eudicotyledons</taxon>
        <taxon>Gunneridae</taxon>
        <taxon>Pentapetalae</taxon>
        <taxon>asterids</taxon>
        <taxon>campanulids</taxon>
        <taxon>Asterales</taxon>
        <taxon>Asteraceae</taxon>
        <taxon>Asteroideae</taxon>
        <taxon>Anthemideae</taxon>
        <taxon>Anthemidinae</taxon>
        <taxon>Tanacetum</taxon>
    </lineage>
</organism>
<sequence length="269" mass="29291">MIIISYNVLKEEKVSGLKVWILRKIHLDQYDTDLLDKTWVPLLYKLENQDIPNQVSKAMDEIVMDAIDWAMNAPLRERFRDLPEVDMKEILHNECGNPILQGSEDHMMLKKKKKRQGSPKTPSGSPPHPPPPPPPPAGPSGTSGASGASGSSQSPPPPPPPSNTQGGQSTGTEAPSSSKMAASAEYTAWTMTDTTIKPSISPIPKELHMGDDSTADEQAYSSSGEDVGRDHIPTSTYTPPPENSLLAQIGDMATFMDWYCKKQGISELT</sequence>
<evidence type="ECO:0000256" key="1">
    <source>
        <dbReference type="SAM" id="MobiDB-lite"/>
    </source>
</evidence>
<protein>
    <submittedName>
        <fullName evidence="2">Uncharacterized protein</fullName>
    </submittedName>
</protein>
<feature type="compositionally biased region" description="Low complexity" evidence="1">
    <location>
        <begin position="139"/>
        <end position="153"/>
    </location>
</feature>
<feature type="compositionally biased region" description="Pro residues" evidence="1">
    <location>
        <begin position="124"/>
        <end position="138"/>
    </location>
</feature>
<evidence type="ECO:0000313" key="2">
    <source>
        <dbReference type="EMBL" id="GJT33367.1"/>
    </source>
</evidence>
<proteinExistence type="predicted"/>
<evidence type="ECO:0000313" key="3">
    <source>
        <dbReference type="Proteomes" id="UP001151760"/>
    </source>
</evidence>
<accession>A0ABQ5D3E3</accession>
<reference evidence="2" key="1">
    <citation type="journal article" date="2022" name="Int. J. Mol. Sci.">
        <title>Draft Genome of Tanacetum Coccineum: Genomic Comparison of Closely Related Tanacetum-Family Plants.</title>
        <authorList>
            <person name="Yamashiro T."/>
            <person name="Shiraishi A."/>
            <person name="Nakayama K."/>
            <person name="Satake H."/>
        </authorList>
    </citation>
    <scope>NUCLEOTIDE SEQUENCE</scope>
</reference>
<comment type="caution">
    <text evidence="2">The sequence shown here is derived from an EMBL/GenBank/DDBJ whole genome shotgun (WGS) entry which is preliminary data.</text>
</comment>
<feature type="compositionally biased region" description="Polar residues" evidence="1">
    <location>
        <begin position="170"/>
        <end position="180"/>
    </location>
</feature>
<gene>
    <name evidence="2" type="ORF">Tco_0923786</name>
</gene>